<keyword evidence="2 3" id="KW-0802">TPR repeat</keyword>
<feature type="repeat" description="TPR" evidence="3">
    <location>
        <begin position="300"/>
        <end position="333"/>
    </location>
</feature>
<feature type="repeat" description="TPR" evidence="3">
    <location>
        <begin position="578"/>
        <end position="611"/>
    </location>
</feature>
<protein>
    <submittedName>
        <fullName evidence="5">Tetratricopeptide repeat protein</fullName>
    </submittedName>
</protein>
<sequence>MRAQAFDWDAKLPVNPSEEYRAIVRSIRRSRGFSMLFVQCSPERGNQLINEVRTELPQKAIGELNFQEEIPRGDFYACVANYFKSNAKIDVLFVQGLEFSLLSYERAGQASGWLTAKESYSYSEKGIPRLLGNLNLRREKFRDEFPVCFVFLLPRFAIRYLTRRAPDFFDWRSGLFELPTEEEIVAQASLRVLSEGDYNQYVNWTQDERDRRHKEIQVWLDEPKQTSERKAELLAQQALLFFASQNYELAIASYDQALQLGSPYDYSLLSNRGAALMNLKRFEEALASYDQALLEEPEHTNTLIYRGNVLNQLKRYEDAIASYDKALKIDSNDHRAWYGRSYALVALGRYEEAEKCGTIATRTETLTKEPNHLEALYMRGEMLNSIGWYTEALESLEKLIDLNSEYPFAWFQKGFSLNELGKNEEAVLAYNEALKQKPDQATALNNRGKTLNDLGRYEEALLNLERAVELEPNYSYAWNNQGVSLLNLGRYREALQCFDQSIELSPGYSVPKNNRKTALEKLLLLEKLEYYNELLANSSNAEAWFEKGLVLRDLQRYDEAIEAYDKAIAARSDSEPTSQEWFQKGYALDESGHHEAAILAYDKALEINPDDQGSLNNRGSSLNSLGRYGEALEALDKAIRLNPDDRYAWNNRGWALFNLGNYLEALNNLDYSLKIDPNYSSPKTRRETVFEKLSLDEKKVYYTERLKQNPDDFSILLSYANTLQDTSDYESAISVYGKALEVSPNNHEAQHNYGFSLKQLGRYQEALLVLNRAVKSDANCATAWQCRGDVLGKLNQHNAAISDYSKSLELHLSAHVLASRGYSLNEQERYEEALEDFDQTIELDSDDHITWNNRGWSLLRLERYYDALICFDHSLKIKPSYDTARNNRKTILEKFSQAENLKYYAEFLASDSDNVQFWVEKGLLLRDLNCYDEALKAYEKAISMQPDRETASTVWFQKAYASAQLGKHEAAIAAYDQVLEINPQNQPAWNNRGSSLINLGRHQEALTVLDRAIKLNPEDHYAWTNRGAAQLNLKLYAEAIESYEKALQLKQAAKDQQGELQVLTSLASLYKQCGKVQKVLRAANKIWEIYDILGTPIKERPNLSPWFRDLLLFAERGQWQSIVAAPIFWLIYLLVIVLIPLTPIWQRAHLCLQQSQITYTSLEAEPDNAQE</sequence>
<feature type="repeat" description="TPR" evidence="3">
    <location>
        <begin position="986"/>
        <end position="1019"/>
    </location>
</feature>
<gene>
    <name evidence="5" type="ORF">Q2T42_23105</name>
</gene>
<evidence type="ECO:0000256" key="3">
    <source>
        <dbReference type="PROSITE-ProRule" id="PRU00339"/>
    </source>
</evidence>
<dbReference type="PANTHER" id="PTHR44943:SF8">
    <property type="entry name" value="TPR REPEAT-CONTAINING PROTEIN MJ0263"/>
    <property type="match status" value="1"/>
</dbReference>
<proteinExistence type="predicted"/>
<dbReference type="InterPro" id="IPR002088">
    <property type="entry name" value="Prenyl_trans_a"/>
</dbReference>
<dbReference type="PANTHER" id="PTHR44943">
    <property type="entry name" value="CELLULOSE SYNTHASE OPERON PROTEIN C"/>
    <property type="match status" value="1"/>
</dbReference>
<reference evidence="5" key="2">
    <citation type="submission" date="2023-07" db="EMBL/GenBank/DDBJ databases">
        <authorList>
            <person name="Bai X.-H."/>
            <person name="Wang H.-H."/>
            <person name="Wang J."/>
            <person name="Ma M.-Y."/>
            <person name="Hu H.-H."/>
            <person name="Song Z.-L."/>
            <person name="Ma H.-G."/>
            <person name="Fan Y."/>
            <person name="Du C.-Y."/>
            <person name="Xu J.-C."/>
        </authorList>
    </citation>
    <scope>NUCLEOTIDE SEQUENCE</scope>
    <source>
        <strain evidence="5">CZ1</strain>
    </source>
</reference>
<dbReference type="SMART" id="SM00028">
    <property type="entry name" value="TPR"/>
    <property type="match status" value="21"/>
</dbReference>
<feature type="repeat" description="TPR" evidence="3">
    <location>
        <begin position="646"/>
        <end position="679"/>
    </location>
</feature>
<feature type="repeat" description="TPR" evidence="3">
    <location>
        <begin position="541"/>
        <end position="574"/>
    </location>
</feature>
<keyword evidence="4" id="KW-0472">Membrane</keyword>
<dbReference type="RefSeq" id="WP_316426663.1">
    <property type="nucleotide sequence ID" value="NZ_CP130144.1"/>
</dbReference>
<feature type="repeat" description="TPR" evidence="3">
    <location>
        <begin position="915"/>
        <end position="948"/>
    </location>
</feature>
<keyword evidence="4" id="KW-0812">Transmembrane</keyword>
<feature type="repeat" description="TPR" evidence="3">
    <location>
        <begin position="373"/>
        <end position="406"/>
    </location>
</feature>
<dbReference type="InterPro" id="IPR019734">
    <property type="entry name" value="TPR_rpt"/>
</dbReference>
<dbReference type="PROSITE" id="PS51147">
    <property type="entry name" value="PFTA"/>
    <property type="match status" value="1"/>
</dbReference>
<feature type="repeat" description="TPR" evidence="3">
    <location>
        <begin position="1020"/>
        <end position="1053"/>
    </location>
</feature>
<feature type="repeat" description="TPR" evidence="3">
    <location>
        <begin position="407"/>
        <end position="440"/>
    </location>
</feature>
<feature type="repeat" description="TPR" evidence="3">
    <location>
        <begin position="814"/>
        <end position="847"/>
    </location>
</feature>
<dbReference type="Pfam" id="PF14559">
    <property type="entry name" value="TPR_19"/>
    <property type="match status" value="1"/>
</dbReference>
<feature type="repeat" description="TPR" evidence="3">
    <location>
        <begin position="713"/>
        <end position="746"/>
    </location>
</feature>
<dbReference type="SUPFAM" id="SSF48452">
    <property type="entry name" value="TPR-like"/>
    <property type="match status" value="4"/>
</dbReference>
<name>A0AA96WRY4_LEPBY</name>
<dbReference type="Pfam" id="PF13432">
    <property type="entry name" value="TPR_16"/>
    <property type="match status" value="6"/>
</dbReference>
<feature type="repeat" description="TPR" evidence="3">
    <location>
        <begin position="612"/>
        <end position="645"/>
    </location>
</feature>
<organism evidence="5">
    <name type="scientific">Leptolyngbya boryana CZ1</name>
    <dbReference type="NCBI Taxonomy" id="3060204"/>
    <lineage>
        <taxon>Bacteria</taxon>
        <taxon>Bacillati</taxon>
        <taxon>Cyanobacteriota</taxon>
        <taxon>Cyanophyceae</taxon>
        <taxon>Leptolyngbyales</taxon>
        <taxon>Leptolyngbyaceae</taxon>
        <taxon>Leptolyngbya group</taxon>
        <taxon>Leptolyngbya</taxon>
    </lineage>
</organism>
<feature type="repeat" description="TPR" evidence="3">
    <location>
        <begin position="475"/>
        <end position="508"/>
    </location>
</feature>
<reference evidence="5" key="1">
    <citation type="journal article" date="2023" name="Plants (Basel)">
        <title>Genomic Analysis of Leptolyngbya boryana CZ1 Reveals Efficient Carbon Fixation Modules.</title>
        <authorList>
            <person name="Bai X."/>
            <person name="Wang H."/>
            <person name="Cheng W."/>
            <person name="Wang J."/>
            <person name="Ma M."/>
            <person name="Hu H."/>
            <person name="Song Z."/>
            <person name="Ma H."/>
            <person name="Fan Y."/>
            <person name="Du C."/>
            <person name="Xu J."/>
        </authorList>
    </citation>
    <scope>NUCLEOTIDE SEQUENCE</scope>
    <source>
        <strain evidence="5">CZ1</strain>
    </source>
</reference>
<dbReference type="Pfam" id="PF13424">
    <property type="entry name" value="TPR_12"/>
    <property type="match status" value="1"/>
</dbReference>
<feature type="transmembrane region" description="Helical" evidence="4">
    <location>
        <begin position="1127"/>
        <end position="1145"/>
    </location>
</feature>
<keyword evidence="1" id="KW-0677">Repeat</keyword>
<dbReference type="PROSITE" id="PS50005">
    <property type="entry name" value="TPR"/>
    <property type="match status" value="16"/>
</dbReference>
<dbReference type="PROSITE" id="PS50293">
    <property type="entry name" value="TPR_REGION"/>
    <property type="match status" value="6"/>
</dbReference>
<feature type="repeat" description="TPR" evidence="3">
    <location>
        <begin position="952"/>
        <end position="985"/>
    </location>
</feature>
<dbReference type="InterPro" id="IPR011990">
    <property type="entry name" value="TPR-like_helical_dom_sf"/>
</dbReference>
<evidence type="ECO:0000256" key="1">
    <source>
        <dbReference type="ARBA" id="ARBA00022737"/>
    </source>
</evidence>
<feature type="repeat" description="TPR" evidence="3">
    <location>
        <begin position="441"/>
        <end position="474"/>
    </location>
</feature>
<accession>A0AA96WRY4</accession>
<evidence type="ECO:0000313" key="5">
    <source>
        <dbReference type="EMBL" id="WNZ44685.1"/>
    </source>
</evidence>
<dbReference type="GO" id="GO:0008318">
    <property type="term" value="F:protein prenyltransferase activity"/>
    <property type="evidence" value="ECO:0007669"/>
    <property type="project" value="InterPro"/>
</dbReference>
<dbReference type="InterPro" id="IPR051685">
    <property type="entry name" value="Ycf3/AcsC/BcsC/TPR_MFPF"/>
</dbReference>
<dbReference type="Pfam" id="PF13414">
    <property type="entry name" value="TPR_11"/>
    <property type="match status" value="1"/>
</dbReference>
<dbReference type="EMBL" id="CP130144">
    <property type="protein sequence ID" value="WNZ44685.1"/>
    <property type="molecule type" value="Genomic_DNA"/>
</dbReference>
<evidence type="ECO:0000256" key="2">
    <source>
        <dbReference type="ARBA" id="ARBA00022803"/>
    </source>
</evidence>
<dbReference type="Pfam" id="PF00515">
    <property type="entry name" value="TPR_1"/>
    <property type="match status" value="1"/>
</dbReference>
<feature type="repeat" description="TPR" evidence="3">
    <location>
        <begin position="266"/>
        <end position="299"/>
    </location>
</feature>
<keyword evidence="4" id="KW-1133">Transmembrane helix</keyword>
<evidence type="ECO:0000256" key="4">
    <source>
        <dbReference type="SAM" id="Phobius"/>
    </source>
</evidence>
<dbReference type="Gene3D" id="1.25.40.10">
    <property type="entry name" value="Tetratricopeptide repeat domain"/>
    <property type="match status" value="10"/>
</dbReference>
<dbReference type="AlphaFoldDB" id="A0AA96WRY4"/>